<comment type="catalytic activity">
    <reaction evidence="10">
        <text>a 5'-end diphospho-ribonucleoside in mRNA + GTP + H(+) = a 5'-end (5'-triphosphoguanosine)-ribonucleoside in mRNA + diphosphate</text>
        <dbReference type="Rhea" id="RHEA:67012"/>
        <dbReference type="Rhea" id="RHEA-COMP:17165"/>
        <dbReference type="Rhea" id="RHEA-COMP:17166"/>
        <dbReference type="ChEBI" id="CHEBI:15378"/>
        <dbReference type="ChEBI" id="CHEBI:33019"/>
        <dbReference type="ChEBI" id="CHEBI:37565"/>
        <dbReference type="ChEBI" id="CHEBI:167616"/>
        <dbReference type="ChEBI" id="CHEBI:167617"/>
        <dbReference type="EC" id="2.7.7.50"/>
    </reaction>
    <physiologicalReaction direction="left-to-right" evidence="10">
        <dbReference type="Rhea" id="RHEA:67013"/>
    </physiologicalReaction>
</comment>
<dbReference type="SUPFAM" id="SSF56091">
    <property type="entry name" value="DNA ligase/mRNA capping enzyme, catalytic domain"/>
    <property type="match status" value="1"/>
</dbReference>
<feature type="domain" description="mRNA capping enzyme C-terminal" evidence="13">
    <location>
        <begin position="276"/>
        <end position="349"/>
    </location>
</feature>
<protein>
    <recommendedName>
        <fullName evidence="2">mRNA guanylyltransferase</fullName>
        <ecNumber evidence="2">2.7.7.50</ecNumber>
    </recommendedName>
</protein>
<proteinExistence type="predicted"/>
<keyword evidence="4" id="KW-0808">Transferase</keyword>
<dbReference type="Pfam" id="PF01331">
    <property type="entry name" value="mRNA_cap_enzyme"/>
    <property type="match status" value="1"/>
</dbReference>
<organism evidence="14 15">
    <name type="scientific">Pseudocohnilembus persalinus</name>
    <name type="common">Ciliate</name>
    <dbReference type="NCBI Taxonomy" id="266149"/>
    <lineage>
        <taxon>Eukaryota</taxon>
        <taxon>Sar</taxon>
        <taxon>Alveolata</taxon>
        <taxon>Ciliophora</taxon>
        <taxon>Intramacronucleata</taxon>
        <taxon>Oligohymenophorea</taxon>
        <taxon>Scuticociliatia</taxon>
        <taxon>Philasterida</taxon>
        <taxon>Pseudocohnilembidae</taxon>
        <taxon>Pseudocohnilembus</taxon>
    </lineage>
</organism>
<dbReference type="Pfam" id="PF03919">
    <property type="entry name" value="mRNA_cap_C"/>
    <property type="match status" value="1"/>
</dbReference>
<dbReference type="OrthoDB" id="200924at2759"/>
<feature type="compositionally biased region" description="Low complexity" evidence="11">
    <location>
        <begin position="378"/>
        <end position="389"/>
    </location>
</feature>
<dbReference type="InterPro" id="IPR001339">
    <property type="entry name" value="mRNA_cap_enzyme_adenylation"/>
</dbReference>
<dbReference type="PANTHER" id="PTHR10367:SF17">
    <property type="entry name" value="MRNA-CAPPING ENZYME"/>
    <property type="match status" value="1"/>
</dbReference>
<evidence type="ECO:0000256" key="2">
    <source>
        <dbReference type="ARBA" id="ARBA00012475"/>
    </source>
</evidence>
<evidence type="ECO:0000256" key="6">
    <source>
        <dbReference type="ARBA" id="ARBA00022741"/>
    </source>
</evidence>
<dbReference type="EMBL" id="LDAU01000121">
    <property type="protein sequence ID" value="KRX04109.1"/>
    <property type="molecule type" value="Genomic_DNA"/>
</dbReference>
<reference evidence="14 15" key="1">
    <citation type="journal article" date="2015" name="Sci. Rep.">
        <title>Genome of the facultative scuticociliatosis pathogen Pseudocohnilembus persalinus provides insight into its virulence through horizontal gene transfer.</title>
        <authorList>
            <person name="Xiong J."/>
            <person name="Wang G."/>
            <person name="Cheng J."/>
            <person name="Tian M."/>
            <person name="Pan X."/>
            <person name="Warren A."/>
            <person name="Jiang C."/>
            <person name="Yuan D."/>
            <person name="Miao W."/>
        </authorList>
    </citation>
    <scope>NUCLEOTIDE SEQUENCE [LARGE SCALE GENOMIC DNA]</scope>
    <source>
        <strain evidence="14">36N120E</strain>
    </source>
</reference>
<dbReference type="InParanoid" id="A0A0V0QPM0"/>
<keyword evidence="15" id="KW-1185">Reference proteome</keyword>
<evidence type="ECO:0000256" key="9">
    <source>
        <dbReference type="ARBA" id="ARBA00023242"/>
    </source>
</evidence>
<gene>
    <name evidence="14" type="ORF">PPERSA_08324</name>
</gene>
<dbReference type="Proteomes" id="UP000054937">
    <property type="component" value="Unassembled WGS sequence"/>
</dbReference>
<evidence type="ECO:0000256" key="3">
    <source>
        <dbReference type="ARBA" id="ARBA00022664"/>
    </source>
</evidence>
<evidence type="ECO:0000256" key="7">
    <source>
        <dbReference type="ARBA" id="ARBA00023042"/>
    </source>
</evidence>
<dbReference type="SUPFAM" id="SSF50249">
    <property type="entry name" value="Nucleic acid-binding proteins"/>
    <property type="match status" value="1"/>
</dbReference>
<keyword evidence="9" id="KW-0539">Nucleus</keyword>
<comment type="caution">
    <text evidence="14">The sequence shown here is derived from an EMBL/GenBank/DDBJ whole genome shotgun (WGS) entry which is preliminary data.</text>
</comment>
<feature type="domain" description="mRNA capping enzyme adenylation" evidence="12">
    <location>
        <begin position="21"/>
        <end position="189"/>
    </location>
</feature>
<keyword evidence="5" id="KW-0548">Nucleotidyltransferase</keyword>
<dbReference type="GO" id="GO:0005524">
    <property type="term" value="F:ATP binding"/>
    <property type="evidence" value="ECO:0007669"/>
    <property type="project" value="InterPro"/>
</dbReference>
<dbReference type="OMA" id="IDFLICP"/>
<keyword evidence="6" id="KW-0547">Nucleotide-binding</keyword>
<keyword evidence="8" id="KW-0342">GTP-binding</keyword>
<dbReference type="GO" id="GO:0006370">
    <property type="term" value="P:7-methylguanosine mRNA capping"/>
    <property type="evidence" value="ECO:0007669"/>
    <property type="project" value="UniProtKB-KW"/>
</dbReference>
<evidence type="ECO:0000313" key="15">
    <source>
        <dbReference type="Proteomes" id="UP000054937"/>
    </source>
</evidence>
<feature type="compositionally biased region" description="Basic and acidic residues" evidence="11">
    <location>
        <begin position="390"/>
        <end position="404"/>
    </location>
</feature>
<evidence type="ECO:0000256" key="10">
    <source>
        <dbReference type="ARBA" id="ARBA00044624"/>
    </source>
</evidence>
<dbReference type="Gene3D" id="2.40.50.140">
    <property type="entry name" value="Nucleic acid-binding proteins"/>
    <property type="match status" value="1"/>
</dbReference>
<dbReference type="InterPro" id="IPR051029">
    <property type="entry name" value="mRNA_Capping_Enz/RNA_Phosphat"/>
</dbReference>
<dbReference type="GO" id="GO:0005525">
    <property type="term" value="F:GTP binding"/>
    <property type="evidence" value="ECO:0007669"/>
    <property type="project" value="UniProtKB-KW"/>
</dbReference>
<keyword evidence="3" id="KW-0507">mRNA processing</keyword>
<keyword evidence="7" id="KW-0506">mRNA capping</keyword>
<evidence type="ECO:0000256" key="5">
    <source>
        <dbReference type="ARBA" id="ARBA00022695"/>
    </source>
</evidence>
<dbReference type="AlphaFoldDB" id="A0A0V0QPM0"/>
<dbReference type="InterPro" id="IPR012340">
    <property type="entry name" value="NA-bd_OB-fold"/>
</dbReference>
<dbReference type="PANTHER" id="PTHR10367">
    <property type="entry name" value="MRNA-CAPPING ENZYME"/>
    <property type="match status" value="1"/>
</dbReference>
<evidence type="ECO:0000259" key="12">
    <source>
        <dbReference type="Pfam" id="PF01331"/>
    </source>
</evidence>
<sequence length="404" mass="48479">MLVMNNGLIYLTGRKTEAGGKRKLQFFQVKWELPDAMFDSQDHTLKAVFDGELCEDKYVNFEKYKKTVQSVKYMIFDCLYANESLQTQENYHFRLKHAEGFLKLKETVSQLNLKNFYEPCEQLIRFREVVENYQKILVVLKDFYYFQQATEYLFRNYIPCLPHKNDGLIFTQINAQYKPGTMQEIIKWKPPHMNSIDFTIKINYERQNQFVLEAYLLGPGNQLLFVDFLVVNEQKYQEFRGIQEREQVSGVVTECNFTEISMDDQQLLEELRNELSGQNFSECIQELNHKDQKFYVQMQEQLKNLIKKNRQKGWNLDKYRVDKSQPNYFTVGLNILECLQENITEEKLIEESKDAARLLFIREQQEQQQYLLQQQQQYEQQNQQQGQQDENLRGQDPYKKQKRQ</sequence>
<dbReference type="InterPro" id="IPR013846">
    <property type="entry name" value="mRNA_cap_enzyme_C"/>
</dbReference>
<dbReference type="EC" id="2.7.7.50" evidence="2"/>
<comment type="subcellular location">
    <subcellularLocation>
        <location evidence="1">Nucleus</location>
    </subcellularLocation>
</comment>
<dbReference type="GO" id="GO:0004484">
    <property type="term" value="F:mRNA guanylyltransferase activity"/>
    <property type="evidence" value="ECO:0007669"/>
    <property type="project" value="UniProtKB-EC"/>
</dbReference>
<dbReference type="GO" id="GO:0005634">
    <property type="term" value="C:nucleus"/>
    <property type="evidence" value="ECO:0007669"/>
    <property type="project" value="UniProtKB-SubCell"/>
</dbReference>
<evidence type="ECO:0000313" key="14">
    <source>
        <dbReference type="EMBL" id="KRX04109.1"/>
    </source>
</evidence>
<dbReference type="Gene3D" id="3.30.470.30">
    <property type="entry name" value="DNA ligase/mRNA capping enzyme"/>
    <property type="match status" value="1"/>
</dbReference>
<name>A0A0V0QPM0_PSEPJ</name>
<evidence type="ECO:0000256" key="8">
    <source>
        <dbReference type="ARBA" id="ARBA00023134"/>
    </source>
</evidence>
<feature type="region of interest" description="Disordered" evidence="11">
    <location>
        <begin position="378"/>
        <end position="404"/>
    </location>
</feature>
<evidence type="ECO:0000256" key="11">
    <source>
        <dbReference type="SAM" id="MobiDB-lite"/>
    </source>
</evidence>
<evidence type="ECO:0000256" key="4">
    <source>
        <dbReference type="ARBA" id="ARBA00022679"/>
    </source>
</evidence>
<accession>A0A0V0QPM0</accession>
<evidence type="ECO:0000259" key="13">
    <source>
        <dbReference type="Pfam" id="PF03919"/>
    </source>
</evidence>
<evidence type="ECO:0000256" key="1">
    <source>
        <dbReference type="ARBA" id="ARBA00004123"/>
    </source>
</evidence>